<name>A0ABV3RRL3_9RHOB</name>
<sequence length="171" mass="18829">MKPFGRIEMTASTKTTAVFLRPFQLPSFNETLPPGEYEIETQLLEPVDWIEPGTWTSSVLVHLHPRASHPGLGRTLTVPLAELESAVAKDKLTGKALKDYFLEEMLADPMIRLVMQADGVNEAELRDLYSARSRAGQESAGETRSAAPPRKWTEREDTGPRAGSGRPGIGE</sequence>
<feature type="region of interest" description="Disordered" evidence="1">
    <location>
        <begin position="131"/>
        <end position="171"/>
    </location>
</feature>
<organism evidence="2 3">
    <name type="scientific">Sulfitobacter sediminis</name>
    <dbReference type="NCBI Taxonomy" id="3234186"/>
    <lineage>
        <taxon>Bacteria</taxon>
        <taxon>Pseudomonadati</taxon>
        <taxon>Pseudomonadota</taxon>
        <taxon>Alphaproteobacteria</taxon>
        <taxon>Rhodobacterales</taxon>
        <taxon>Roseobacteraceae</taxon>
        <taxon>Sulfitobacter</taxon>
    </lineage>
</organism>
<gene>
    <name evidence="2" type="ORF">AB2B41_15220</name>
</gene>
<proteinExistence type="predicted"/>
<evidence type="ECO:0000313" key="2">
    <source>
        <dbReference type="EMBL" id="MEW9920964.1"/>
    </source>
</evidence>
<evidence type="ECO:0000313" key="3">
    <source>
        <dbReference type="Proteomes" id="UP001556098"/>
    </source>
</evidence>
<accession>A0ABV3RRL3</accession>
<protein>
    <submittedName>
        <fullName evidence="2">Uncharacterized protein</fullName>
    </submittedName>
</protein>
<comment type="caution">
    <text evidence="2">The sequence shown here is derived from an EMBL/GenBank/DDBJ whole genome shotgun (WGS) entry which is preliminary data.</text>
</comment>
<evidence type="ECO:0000256" key="1">
    <source>
        <dbReference type="SAM" id="MobiDB-lite"/>
    </source>
</evidence>
<dbReference type="Proteomes" id="UP001556098">
    <property type="component" value="Unassembled WGS sequence"/>
</dbReference>
<dbReference type="RefSeq" id="WP_367878668.1">
    <property type="nucleotide sequence ID" value="NZ_JBFNXX010000012.1"/>
</dbReference>
<reference evidence="2 3" key="1">
    <citation type="submission" date="2024-07" db="EMBL/GenBank/DDBJ databases">
        <title>Marimonas sp.nov., isolated from tidal-flat sediment.</title>
        <authorList>
            <person name="Jayan J.N."/>
            <person name="Lee S.S."/>
        </authorList>
    </citation>
    <scope>NUCLEOTIDE SEQUENCE [LARGE SCALE GENOMIC DNA]</scope>
    <source>
        <strain evidence="2 3">MJW-29</strain>
    </source>
</reference>
<keyword evidence="3" id="KW-1185">Reference proteome</keyword>
<dbReference type="EMBL" id="JBFNXX010000012">
    <property type="protein sequence ID" value="MEW9920964.1"/>
    <property type="molecule type" value="Genomic_DNA"/>
</dbReference>